<organism evidence="1 2">
    <name type="scientific">Nephila pilipes</name>
    <name type="common">Giant wood spider</name>
    <name type="synonym">Nephila maculata</name>
    <dbReference type="NCBI Taxonomy" id="299642"/>
    <lineage>
        <taxon>Eukaryota</taxon>
        <taxon>Metazoa</taxon>
        <taxon>Ecdysozoa</taxon>
        <taxon>Arthropoda</taxon>
        <taxon>Chelicerata</taxon>
        <taxon>Arachnida</taxon>
        <taxon>Araneae</taxon>
        <taxon>Araneomorphae</taxon>
        <taxon>Entelegynae</taxon>
        <taxon>Araneoidea</taxon>
        <taxon>Nephilidae</taxon>
        <taxon>Nephila</taxon>
    </lineage>
</organism>
<gene>
    <name evidence="1" type="ORF">NPIL_185191</name>
</gene>
<evidence type="ECO:0000313" key="1">
    <source>
        <dbReference type="EMBL" id="GFU07223.1"/>
    </source>
</evidence>
<reference evidence="1" key="1">
    <citation type="submission" date="2020-08" db="EMBL/GenBank/DDBJ databases">
        <title>Multicomponent nature underlies the extraordinary mechanical properties of spider dragline silk.</title>
        <authorList>
            <person name="Kono N."/>
            <person name="Nakamura H."/>
            <person name="Mori M."/>
            <person name="Yoshida Y."/>
            <person name="Ohtoshi R."/>
            <person name="Malay A.D."/>
            <person name="Moran D.A.P."/>
            <person name="Tomita M."/>
            <person name="Numata K."/>
            <person name="Arakawa K."/>
        </authorList>
    </citation>
    <scope>NUCLEOTIDE SEQUENCE</scope>
</reference>
<proteinExistence type="predicted"/>
<dbReference type="Proteomes" id="UP000887013">
    <property type="component" value="Unassembled WGS sequence"/>
</dbReference>
<evidence type="ECO:0000313" key="2">
    <source>
        <dbReference type="Proteomes" id="UP000887013"/>
    </source>
</evidence>
<dbReference type="EMBL" id="BMAW01077615">
    <property type="protein sequence ID" value="GFU07223.1"/>
    <property type="molecule type" value="Genomic_DNA"/>
</dbReference>
<dbReference type="AlphaFoldDB" id="A0A8X6Q5A5"/>
<accession>A0A8X6Q5A5</accession>
<comment type="caution">
    <text evidence="1">The sequence shown here is derived from an EMBL/GenBank/DDBJ whole genome shotgun (WGS) entry which is preliminary data.</text>
</comment>
<name>A0A8X6Q5A5_NEPPI</name>
<protein>
    <submittedName>
        <fullName evidence="1">Uncharacterized protein</fullName>
    </submittedName>
</protein>
<sequence length="79" mass="8959">MLVVSLAYPTHTQEESDQMDTKKFCKLGELEDTVNYPNFFESDDDGTAIDIVELPTDKVYIVLDVENYKIAVPVVFPVD</sequence>
<keyword evidence="2" id="KW-1185">Reference proteome</keyword>